<dbReference type="Pfam" id="PF00076">
    <property type="entry name" value="RRM_1"/>
    <property type="match status" value="1"/>
</dbReference>
<dbReference type="Proteomes" id="UP000046395">
    <property type="component" value="Unassembled WGS sequence"/>
</dbReference>
<dbReference type="STRING" id="70415.A0A5S6QHY7"/>
<evidence type="ECO:0000259" key="5">
    <source>
        <dbReference type="PROSITE" id="PS50102"/>
    </source>
</evidence>
<dbReference type="WBParaSite" id="TMUE_2000006755.1">
    <property type="protein sequence ID" value="TMUE_2000006755.1"/>
    <property type="gene ID" value="WBGene00295278"/>
</dbReference>
<reference evidence="7" key="1">
    <citation type="submission" date="2019-12" db="UniProtKB">
        <authorList>
            <consortium name="WormBaseParasite"/>
        </authorList>
    </citation>
    <scope>IDENTIFICATION</scope>
</reference>
<dbReference type="PANTHER" id="PTHR46754">
    <property type="entry name" value="MKI67 FHA DOMAIN-INTERACTING NUCLEOLAR PHOSPHOPROTEIN"/>
    <property type="match status" value="1"/>
</dbReference>
<dbReference type="SMART" id="SM00360">
    <property type="entry name" value="RRM"/>
    <property type="match status" value="1"/>
</dbReference>
<accession>A0A5S6QHY7</accession>
<dbReference type="GO" id="GO:0003723">
    <property type="term" value="F:RNA binding"/>
    <property type="evidence" value="ECO:0007669"/>
    <property type="project" value="UniProtKB-UniRule"/>
</dbReference>
<evidence type="ECO:0000256" key="3">
    <source>
        <dbReference type="ARBA" id="ARBA00023242"/>
    </source>
</evidence>
<dbReference type="InterPro" id="IPR035979">
    <property type="entry name" value="RBD_domain_sf"/>
</dbReference>
<dbReference type="InterPro" id="IPR012677">
    <property type="entry name" value="Nucleotide-bd_a/b_plait_sf"/>
</dbReference>
<comment type="subcellular location">
    <subcellularLocation>
        <location evidence="1">Nucleus</location>
        <location evidence="1">Nucleolus</location>
    </subcellularLocation>
</comment>
<evidence type="ECO:0000313" key="7">
    <source>
        <dbReference type="WBParaSite" id="TMUE_2000006755.1"/>
    </source>
</evidence>
<keyword evidence="3" id="KW-0539">Nucleus</keyword>
<dbReference type="PROSITE" id="PS50102">
    <property type="entry name" value="RRM"/>
    <property type="match status" value="1"/>
</dbReference>
<sequence length="138" mass="15658">MSAVVCVRQIPYGFFENEMFDFFGQFGRVTRLKLKRSEKTGRSKGVAFVEFKSAKVAEIAASTMNNYLLFDRILKCEVLPPAKVGRSLFKNWNVAVKGHQRNKALVKKANKHKGRETILAMCQRCSTRGRSLPATEIQ</sequence>
<keyword evidence="6" id="KW-1185">Reference proteome</keyword>
<feature type="domain" description="RRM" evidence="5">
    <location>
        <begin position="3"/>
        <end position="81"/>
    </location>
</feature>
<evidence type="ECO:0000256" key="1">
    <source>
        <dbReference type="ARBA" id="ARBA00004604"/>
    </source>
</evidence>
<evidence type="ECO:0000256" key="2">
    <source>
        <dbReference type="ARBA" id="ARBA00022884"/>
    </source>
</evidence>
<evidence type="ECO:0000256" key="4">
    <source>
        <dbReference type="PROSITE-ProRule" id="PRU00176"/>
    </source>
</evidence>
<dbReference type="GO" id="GO:0005730">
    <property type="term" value="C:nucleolus"/>
    <property type="evidence" value="ECO:0007669"/>
    <property type="project" value="UniProtKB-SubCell"/>
</dbReference>
<dbReference type="InterPro" id="IPR000504">
    <property type="entry name" value="RRM_dom"/>
</dbReference>
<dbReference type="Gene3D" id="3.30.70.330">
    <property type="match status" value="1"/>
</dbReference>
<proteinExistence type="predicted"/>
<keyword evidence="2 4" id="KW-0694">RNA-binding</keyword>
<dbReference type="CDD" id="cd12307">
    <property type="entry name" value="RRM_NIFK_like"/>
    <property type="match status" value="1"/>
</dbReference>
<name>A0A5S6QHY7_TRIMR</name>
<evidence type="ECO:0000313" key="6">
    <source>
        <dbReference type="Proteomes" id="UP000046395"/>
    </source>
</evidence>
<dbReference type="SUPFAM" id="SSF54928">
    <property type="entry name" value="RNA-binding domain, RBD"/>
    <property type="match status" value="1"/>
</dbReference>
<protein>
    <submittedName>
        <fullName evidence="7">RRM domain-containing protein</fullName>
    </submittedName>
</protein>
<organism evidence="6 7">
    <name type="scientific">Trichuris muris</name>
    <name type="common">Mouse whipworm</name>
    <dbReference type="NCBI Taxonomy" id="70415"/>
    <lineage>
        <taxon>Eukaryota</taxon>
        <taxon>Metazoa</taxon>
        <taxon>Ecdysozoa</taxon>
        <taxon>Nematoda</taxon>
        <taxon>Enoplea</taxon>
        <taxon>Dorylaimia</taxon>
        <taxon>Trichinellida</taxon>
        <taxon>Trichuridae</taxon>
        <taxon>Trichuris</taxon>
    </lineage>
</organism>
<dbReference type="AlphaFoldDB" id="A0A5S6QHY7"/>